<feature type="region of interest" description="Disordered" evidence="1">
    <location>
        <begin position="79"/>
        <end position="112"/>
    </location>
</feature>
<organism evidence="4 5">
    <name type="scientific">Rubripirellula obstinata</name>
    <dbReference type="NCBI Taxonomy" id="406547"/>
    <lineage>
        <taxon>Bacteria</taxon>
        <taxon>Pseudomonadati</taxon>
        <taxon>Planctomycetota</taxon>
        <taxon>Planctomycetia</taxon>
        <taxon>Pirellulales</taxon>
        <taxon>Pirellulaceae</taxon>
        <taxon>Rubripirellula</taxon>
    </lineage>
</organism>
<feature type="transmembrane region" description="Helical" evidence="2">
    <location>
        <begin position="119"/>
        <end position="137"/>
    </location>
</feature>
<dbReference type="CDD" id="cd00688">
    <property type="entry name" value="ISOPREN_C2_like"/>
    <property type="match status" value="1"/>
</dbReference>
<dbReference type="Pfam" id="PF13243">
    <property type="entry name" value="SQHop_cyclase_C"/>
    <property type="match status" value="1"/>
</dbReference>
<dbReference type="AlphaFoldDB" id="A0A5B1CBC3"/>
<dbReference type="EMBL" id="VRLW01000001">
    <property type="protein sequence ID" value="KAA1257856.1"/>
    <property type="molecule type" value="Genomic_DNA"/>
</dbReference>
<name>A0A5B1CBC3_9BACT</name>
<dbReference type="SUPFAM" id="SSF48239">
    <property type="entry name" value="Terpenoid cyclases/Protein prenyltransferases"/>
    <property type="match status" value="1"/>
</dbReference>
<keyword evidence="2" id="KW-1133">Transmembrane helix</keyword>
<evidence type="ECO:0000256" key="2">
    <source>
        <dbReference type="SAM" id="Phobius"/>
    </source>
</evidence>
<feature type="compositionally biased region" description="Polar residues" evidence="1">
    <location>
        <begin position="100"/>
        <end position="109"/>
    </location>
</feature>
<evidence type="ECO:0000313" key="5">
    <source>
        <dbReference type="Proteomes" id="UP000322699"/>
    </source>
</evidence>
<accession>A0A5B1CBC3</accession>
<dbReference type="RefSeq" id="WP_235033145.1">
    <property type="nucleotide sequence ID" value="NZ_LWSK01000092.1"/>
</dbReference>
<keyword evidence="2" id="KW-0812">Transmembrane</keyword>
<feature type="region of interest" description="Disordered" evidence="1">
    <location>
        <begin position="1"/>
        <end position="64"/>
    </location>
</feature>
<evidence type="ECO:0000259" key="3">
    <source>
        <dbReference type="Pfam" id="PF13243"/>
    </source>
</evidence>
<feature type="compositionally biased region" description="Pro residues" evidence="1">
    <location>
        <begin position="21"/>
        <end position="57"/>
    </location>
</feature>
<dbReference type="InterPro" id="IPR008930">
    <property type="entry name" value="Terpenoid_cyclase/PrenylTrfase"/>
</dbReference>
<gene>
    <name evidence="4" type="ORF">LF1_03460</name>
</gene>
<keyword evidence="5" id="KW-1185">Reference proteome</keyword>
<protein>
    <recommendedName>
        <fullName evidence="3">Squalene cyclase C-terminal domain-containing protein</fullName>
    </recommendedName>
</protein>
<dbReference type="Gene3D" id="1.50.10.20">
    <property type="match status" value="2"/>
</dbReference>
<reference evidence="4 5" key="1">
    <citation type="submission" date="2019-08" db="EMBL/GenBank/DDBJ databases">
        <title>Deep-cultivation of Planctomycetes and their phenomic and genomic characterization uncovers novel biology.</title>
        <authorList>
            <person name="Wiegand S."/>
            <person name="Jogler M."/>
            <person name="Boedeker C."/>
            <person name="Pinto D."/>
            <person name="Vollmers J."/>
            <person name="Rivas-Marin E."/>
            <person name="Kohn T."/>
            <person name="Peeters S.H."/>
            <person name="Heuer A."/>
            <person name="Rast P."/>
            <person name="Oberbeckmann S."/>
            <person name="Bunk B."/>
            <person name="Jeske O."/>
            <person name="Meyerdierks A."/>
            <person name="Storesund J.E."/>
            <person name="Kallscheuer N."/>
            <person name="Luecker S."/>
            <person name="Lage O.M."/>
            <person name="Pohl T."/>
            <person name="Merkel B.J."/>
            <person name="Hornburger P."/>
            <person name="Mueller R.-W."/>
            <person name="Bruemmer F."/>
            <person name="Labrenz M."/>
            <person name="Spormann A.M."/>
            <person name="Op Den Camp H."/>
            <person name="Overmann J."/>
            <person name="Amann R."/>
            <person name="Jetten M.S.M."/>
            <person name="Mascher T."/>
            <person name="Medema M.H."/>
            <person name="Devos D.P."/>
            <person name="Kaster A.-K."/>
            <person name="Ovreas L."/>
            <person name="Rohde M."/>
            <person name="Galperin M.Y."/>
            <person name="Jogler C."/>
        </authorList>
    </citation>
    <scope>NUCLEOTIDE SEQUENCE [LARGE SCALE GENOMIC DNA]</scope>
    <source>
        <strain evidence="4 5">LF1</strain>
    </source>
</reference>
<proteinExistence type="predicted"/>
<feature type="compositionally biased region" description="Basic and acidic residues" evidence="1">
    <location>
        <begin position="1"/>
        <end position="12"/>
    </location>
</feature>
<dbReference type="Proteomes" id="UP000322699">
    <property type="component" value="Unassembled WGS sequence"/>
</dbReference>
<sequence length="566" mass="61704">MSQADDPLKPRSSDPVTGIPAAPPILPPPAAVDPAPAKPKPVQPGGAVPPPPPPRSTLPPVRSAADPVALSGIGSARMGRWRGEIDSSSSVADQDDSLPASESASTGTTDRVARSAPPWLVSMVIHLIVLLVLALLTTPVGDRLGRIVLSVGQVEQSDSVALAEFSISSDDFEVDSDSDADSIVPVEMPSAFDAIDLAVNEAPVPVDVGLGMLASADVRPMFGGRTGAMKDALIKIYGGTPDTRNAVKEGLKWLRRNQNKRGGWSMKGPYRDGSHSENDTAATAMALLAFLGDGHTHKGGDYQKEVEKGMKYLIKMQDRSGFFAHKARNHERMYAQAQATIAICEMYGMTGDSWLRPYAQSAIDFAQESQSPQGGWRYQPKQDSDTSVTGWFVMALESGRTAGLDVKMSKLRHVGDYLDTAQHFGGAAYSYQQGGAPTAPMTAEGLLCRQYLGWARSNEKLVLGIEALLENDPFDIKQRDVYYWYYATQVLHHFGGSPWRRWNEEMREQLPAAQVTSGKENGSWAPQMDEYGNFYGRLYTTCLSIYCLEVYYRHMPLYQPEDPAEQ</sequence>
<keyword evidence="2" id="KW-0472">Membrane</keyword>
<evidence type="ECO:0000313" key="4">
    <source>
        <dbReference type="EMBL" id="KAA1257856.1"/>
    </source>
</evidence>
<evidence type="ECO:0000256" key="1">
    <source>
        <dbReference type="SAM" id="MobiDB-lite"/>
    </source>
</evidence>
<feature type="domain" description="Squalene cyclase C-terminal" evidence="3">
    <location>
        <begin position="240"/>
        <end position="327"/>
    </location>
</feature>
<comment type="caution">
    <text evidence="4">The sequence shown here is derived from an EMBL/GenBank/DDBJ whole genome shotgun (WGS) entry which is preliminary data.</text>
</comment>
<dbReference type="InterPro" id="IPR032696">
    <property type="entry name" value="SQ_cyclase_C"/>
</dbReference>